<proteinExistence type="predicted"/>
<reference evidence="1 2" key="1">
    <citation type="journal article" date="2015" name="Genome Announc.">
        <title>Complete Genome Sequence of Bacillus megaterium Siphophage Stahl.</title>
        <authorList>
            <person name="Brizendine A.M."/>
            <person name="Rousseau S."/>
            <person name="Hernandez A.C."/>
            <person name="Kuty Everett G.F."/>
        </authorList>
    </citation>
    <scope>NUCLEOTIDE SEQUENCE [LARGE SCALE GENOMIC DNA]</scope>
</reference>
<dbReference type="GeneID" id="26647912"/>
<dbReference type="InterPro" id="IPR058002">
    <property type="entry name" value="Gp82"/>
</dbReference>
<name>A0A0E3M4H7_9CAUD</name>
<dbReference type="Pfam" id="PF25735">
    <property type="entry name" value="Phage_L5_gp82"/>
    <property type="match status" value="1"/>
</dbReference>
<dbReference type="OrthoDB" id="21706at10239"/>
<dbReference type="RefSeq" id="YP_009203713.1">
    <property type="nucleotide sequence ID" value="NC_028856.1"/>
</dbReference>
<dbReference type="EMBL" id="KP696447">
    <property type="protein sequence ID" value="AKA61537.1"/>
    <property type="molecule type" value="Genomic_DNA"/>
</dbReference>
<evidence type="ECO:0000313" key="2">
    <source>
        <dbReference type="Proteomes" id="UP000033015"/>
    </source>
</evidence>
<organism evidence="1 2">
    <name type="scientific">Bacillus phage Stahl</name>
    <dbReference type="NCBI Taxonomy" id="1610832"/>
    <lineage>
        <taxon>Viruses</taxon>
        <taxon>Duplodnaviria</taxon>
        <taxon>Heunggongvirae</taxon>
        <taxon>Uroviricota</taxon>
        <taxon>Caudoviricetes</taxon>
        <taxon>Slashvirus</taxon>
        <taxon>Slashvirus stahl</taxon>
    </lineage>
</organism>
<sequence>MNITLRENMNINVGERIEAYYNLHKGGFSIKSLDKQNPNKGKVIGYAETVVIENAVFKISESAHKTILDKKQKAVYAVVRGILKDASLTVETNTNDFNEGYVNPYTTKYFVNKNDHTQKIETAEKVILTNKSIFYK</sequence>
<accession>A0A0E3M4H7</accession>
<dbReference type="Proteomes" id="UP000033015">
    <property type="component" value="Segment"/>
</dbReference>
<gene>
    <name evidence="1" type="ORF">CPT_Stahl109</name>
</gene>
<evidence type="ECO:0000313" key="1">
    <source>
        <dbReference type="EMBL" id="AKA61537.1"/>
    </source>
</evidence>
<dbReference type="KEGG" id="vg:26647912"/>
<protein>
    <submittedName>
        <fullName evidence="1">Uncharacterized protein</fullName>
    </submittedName>
</protein>
<reference evidence="2" key="2">
    <citation type="submission" date="2015-01" db="EMBL/GenBank/DDBJ databases">
        <title>Complete Genome of Bacillus megaterium Siphophage Stahl.</title>
        <authorList>
            <person name="Brizendine A.M."/>
            <person name="Rousseau S."/>
            <person name="Hernandez A.C."/>
            <person name="Everett G.F.K."/>
        </authorList>
    </citation>
    <scope>NUCLEOTIDE SEQUENCE [LARGE SCALE GENOMIC DNA]</scope>
</reference>
<keyword evidence="2" id="KW-1185">Reference proteome</keyword>